<protein>
    <submittedName>
        <fullName evidence="1">Uncharacterized protein</fullName>
    </submittedName>
</protein>
<evidence type="ECO:0000313" key="2">
    <source>
        <dbReference type="Proteomes" id="UP000663844"/>
    </source>
</evidence>
<proteinExistence type="predicted"/>
<organism evidence="1 2">
    <name type="scientific">Adineta steineri</name>
    <dbReference type="NCBI Taxonomy" id="433720"/>
    <lineage>
        <taxon>Eukaryota</taxon>
        <taxon>Metazoa</taxon>
        <taxon>Spiralia</taxon>
        <taxon>Gnathifera</taxon>
        <taxon>Rotifera</taxon>
        <taxon>Eurotatoria</taxon>
        <taxon>Bdelloidea</taxon>
        <taxon>Adinetida</taxon>
        <taxon>Adinetidae</taxon>
        <taxon>Adineta</taxon>
    </lineage>
</organism>
<feature type="non-terminal residue" evidence="1">
    <location>
        <position position="27"/>
    </location>
</feature>
<dbReference type="AlphaFoldDB" id="A0A820J7T8"/>
<name>A0A820J7T8_9BILA</name>
<accession>A0A820J7T8</accession>
<reference evidence="1" key="1">
    <citation type="submission" date="2021-02" db="EMBL/GenBank/DDBJ databases">
        <authorList>
            <person name="Nowell W R."/>
        </authorList>
    </citation>
    <scope>NUCLEOTIDE SEQUENCE</scope>
</reference>
<dbReference type="Proteomes" id="UP000663844">
    <property type="component" value="Unassembled WGS sequence"/>
</dbReference>
<sequence length="27" mass="3177">MNSFLSAPVISWLQTFITEEVTIHHFQ</sequence>
<dbReference type="EMBL" id="CAJOAZ010017909">
    <property type="protein sequence ID" value="CAF4320530.1"/>
    <property type="molecule type" value="Genomic_DNA"/>
</dbReference>
<evidence type="ECO:0000313" key="1">
    <source>
        <dbReference type="EMBL" id="CAF4320530.1"/>
    </source>
</evidence>
<gene>
    <name evidence="1" type="ORF">OXD698_LOCUS47145</name>
</gene>
<comment type="caution">
    <text evidence="1">The sequence shown here is derived from an EMBL/GenBank/DDBJ whole genome shotgun (WGS) entry which is preliminary data.</text>
</comment>